<evidence type="ECO:0000313" key="1">
    <source>
        <dbReference type="EMBL" id="EKX54664.1"/>
    </source>
</evidence>
<reference evidence="3" key="2">
    <citation type="submission" date="2012-11" db="EMBL/GenBank/DDBJ databases">
        <authorList>
            <person name="Kuo A."/>
            <person name="Curtis B.A."/>
            <person name="Tanifuji G."/>
            <person name="Burki F."/>
            <person name="Gruber A."/>
            <person name="Irimia M."/>
            <person name="Maruyama S."/>
            <person name="Arias M.C."/>
            <person name="Ball S.G."/>
            <person name="Gile G.H."/>
            <person name="Hirakawa Y."/>
            <person name="Hopkins J.F."/>
            <person name="Rensing S.A."/>
            <person name="Schmutz J."/>
            <person name="Symeonidi A."/>
            <person name="Elias M."/>
            <person name="Eveleigh R.J."/>
            <person name="Herman E.K."/>
            <person name="Klute M.J."/>
            <person name="Nakayama T."/>
            <person name="Obornik M."/>
            <person name="Reyes-Prieto A."/>
            <person name="Armbrust E.V."/>
            <person name="Aves S.J."/>
            <person name="Beiko R.G."/>
            <person name="Coutinho P."/>
            <person name="Dacks J.B."/>
            <person name="Durnford D.G."/>
            <person name="Fast N.M."/>
            <person name="Green B.R."/>
            <person name="Grisdale C."/>
            <person name="Hempe F."/>
            <person name="Henrissat B."/>
            <person name="Hoppner M.P."/>
            <person name="Ishida K.-I."/>
            <person name="Kim E."/>
            <person name="Koreny L."/>
            <person name="Kroth P.G."/>
            <person name="Liu Y."/>
            <person name="Malik S.-B."/>
            <person name="Maier U.G."/>
            <person name="McRose D."/>
            <person name="Mock T."/>
            <person name="Neilson J.A."/>
            <person name="Onodera N.T."/>
            <person name="Poole A.M."/>
            <person name="Pritham E.J."/>
            <person name="Richards T.A."/>
            <person name="Rocap G."/>
            <person name="Roy S.W."/>
            <person name="Sarai C."/>
            <person name="Schaack S."/>
            <person name="Shirato S."/>
            <person name="Slamovits C.H."/>
            <person name="Spencer D.F."/>
            <person name="Suzuki S."/>
            <person name="Worden A.Z."/>
            <person name="Zauner S."/>
            <person name="Barry K."/>
            <person name="Bell C."/>
            <person name="Bharti A.K."/>
            <person name="Crow J.A."/>
            <person name="Grimwood J."/>
            <person name="Kramer R."/>
            <person name="Lindquist E."/>
            <person name="Lucas S."/>
            <person name="Salamov A."/>
            <person name="McFadden G.I."/>
            <person name="Lane C.E."/>
            <person name="Keeling P.J."/>
            <person name="Gray M.W."/>
            <person name="Grigoriev I.V."/>
            <person name="Archibald J.M."/>
        </authorList>
    </citation>
    <scope>NUCLEOTIDE SEQUENCE</scope>
    <source>
        <strain evidence="3">CCMP2712</strain>
    </source>
</reference>
<proteinExistence type="predicted"/>
<reference evidence="2" key="3">
    <citation type="submission" date="2015-06" db="UniProtKB">
        <authorList>
            <consortium name="EnsemblProtists"/>
        </authorList>
    </citation>
    <scope>IDENTIFICATION</scope>
</reference>
<name>L1K257_GUITC</name>
<dbReference type="HOGENOM" id="CLU_2594868_0_0_1"/>
<accession>L1K257</accession>
<sequence length="80" mass="9388">MQLKEFYGKYGRLTRRYHGCWCVKWLDEDEAIAQALGQRFEKPGARSLCKLGSEYHDTWLCYVSAEELASLSHTTRKQNQ</sequence>
<reference evidence="1 3" key="1">
    <citation type="journal article" date="2012" name="Nature">
        <title>Algal genomes reveal evolutionary mosaicism and the fate of nucleomorphs.</title>
        <authorList>
            <consortium name="DOE Joint Genome Institute"/>
            <person name="Curtis B.A."/>
            <person name="Tanifuji G."/>
            <person name="Burki F."/>
            <person name="Gruber A."/>
            <person name="Irimia M."/>
            <person name="Maruyama S."/>
            <person name="Arias M.C."/>
            <person name="Ball S.G."/>
            <person name="Gile G.H."/>
            <person name="Hirakawa Y."/>
            <person name="Hopkins J.F."/>
            <person name="Kuo A."/>
            <person name="Rensing S.A."/>
            <person name="Schmutz J."/>
            <person name="Symeonidi A."/>
            <person name="Elias M."/>
            <person name="Eveleigh R.J."/>
            <person name="Herman E.K."/>
            <person name="Klute M.J."/>
            <person name="Nakayama T."/>
            <person name="Obornik M."/>
            <person name="Reyes-Prieto A."/>
            <person name="Armbrust E.V."/>
            <person name="Aves S.J."/>
            <person name="Beiko R.G."/>
            <person name="Coutinho P."/>
            <person name="Dacks J.B."/>
            <person name="Durnford D.G."/>
            <person name="Fast N.M."/>
            <person name="Green B.R."/>
            <person name="Grisdale C.J."/>
            <person name="Hempel F."/>
            <person name="Henrissat B."/>
            <person name="Hoppner M.P."/>
            <person name="Ishida K."/>
            <person name="Kim E."/>
            <person name="Koreny L."/>
            <person name="Kroth P.G."/>
            <person name="Liu Y."/>
            <person name="Malik S.B."/>
            <person name="Maier U.G."/>
            <person name="McRose D."/>
            <person name="Mock T."/>
            <person name="Neilson J.A."/>
            <person name="Onodera N.T."/>
            <person name="Poole A.M."/>
            <person name="Pritham E.J."/>
            <person name="Richards T.A."/>
            <person name="Rocap G."/>
            <person name="Roy S.W."/>
            <person name="Sarai C."/>
            <person name="Schaack S."/>
            <person name="Shirato S."/>
            <person name="Slamovits C.H."/>
            <person name="Spencer D.F."/>
            <person name="Suzuki S."/>
            <person name="Worden A.Z."/>
            <person name="Zauner S."/>
            <person name="Barry K."/>
            <person name="Bell C."/>
            <person name="Bharti A.K."/>
            <person name="Crow J.A."/>
            <person name="Grimwood J."/>
            <person name="Kramer R."/>
            <person name="Lindquist E."/>
            <person name="Lucas S."/>
            <person name="Salamov A."/>
            <person name="McFadden G.I."/>
            <person name="Lane C.E."/>
            <person name="Keeling P.J."/>
            <person name="Gray M.W."/>
            <person name="Grigoriev I.V."/>
            <person name="Archibald J.M."/>
        </authorList>
    </citation>
    <scope>NUCLEOTIDE SEQUENCE</scope>
    <source>
        <strain evidence="1 3">CCMP2712</strain>
    </source>
</reference>
<dbReference type="PaxDb" id="55529-EKX54664"/>
<protein>
    <submittedName>
        <fullName evidence="1 2">Uncharacterized protein</fullName>
    </submittedName>
</protein>
<evidence type="ECO:0000313" key="3">
    <source>
        <dbReference type="Proteomes" id="UP000011087"/>
    </source>
</evidence>
<dbReference type="Proteomes" id="UP000011087">
    <property type="component" value="Unassembled WGS sequence"/>
</dbReference>
<dbReference type="KEGG" id="gtt:GUITHDRAFT_150081"/>
<dbReference type="EnsemblProtists" id="EKX54664">
    <property type="protein sequence ID" value="EKX54664"/>
    <property type="gene ID" value="GUITHDRAFT_150081"/>
</dbReference>
<dbReference type="GeneID" id="17311334"/>
<dbReference type="EMBL" id="JH992967">
    <property type="protein sequence ID" value="EKX54664.1"/>
    <property type="molecule type" value="Genomic_DNA"/>
</dbReference>
<dbReference type="AlphaFoldDB" id="L1K257"/>
<dbReference type="RefSeq" id="XP_005841644.1">
    <property type="nucleotide sequence ID" value="XM_005841587.1"/>
</dbReference>
<organism evidence="1">
    <name type="scientific">Guillardia theta (strain CCMP2712)</name>
    <name type="common">Cryptophyte</name>
    <dbReference type="NCBI Taxonomy" id="905079"/>
    <lineage>
        <taxon>Eukaryota</taxon>
        <taxon>Cryptophyceae</taxon>
        <taxon>Pyrenomonadales</taxon>
        <taxon>Geminigeraceae</taxon>
        <taxon>Guillardia</taxon>
    </lineage>
</organism>
<keyword evidence="3" id="KW-1185">Reference proteome</keyword>
<evidence type="ECO:0000313" key="2">
    <source>
        <dbReference type="EnsemblProtists" id="EKX54664"/>
    </source>
</evidence>
<gene>
    <name evidence="1" type="ORF">GUITHDRAFT_150081</name>
</gene>